<evidence type="ECO:0000256" key="5">
    <source>
        <dbReference type="SAM" id="MobiDB-lite"/>
    </source>
</evidence>
<evidence type="ECO:0000256" key="2">
    <source>
        <dbReference type="ARBA" id="ARBA00022692"/>
    </source>
</evidence>
<dbReference type="EMBL" id="BAABAF010000009">
    <property type="protein sequence ID" value="GAA3773818.1"/>
    <property type="molecule type" value="Genomic_DNA"/>
</dbReference>
<protein>
    <recommendedName>
        <fullName evidence="7">TM2 domain-containing protein</fullName>
    </recommendedName>
</protein>
<name>A0ABP7GYN4_9MICO</name>
<dbReference type="PANTHER" id="PTHR21016">
    <property type="entry name" value="BETA-AMYLOID BINDING PROTEIN-RELATED"/>
    <property type="match status" value="1"/>
</dbReference>
<dbReference type="Proteomes" id="UP001500540">
    <property type="component" value="Unassembled WGS sequence"/>
</dbReference>
<sequence length="355" mass="36132">MSIPASHTGAFAPAPYTPPPSAAKSFVTAWLLSYLLGVLGVDRFYLGKVGTGILKLITFGGFGVWVLIDLILILTGAMRDKAGRPLVGYDQHKKVAWIVTAALIVAGIVIGSVTAANAQKAPDALRQDRIAPAASTPPAGAPTDETSAAASAAPAQSVEPVEPAAPVNLAASWADDAYGTFATIKKSGTGDSLITLPKGATGGVVTATHKGQRNFAIAALDASNQSTGELLVNTIGAYSGTTAWGLMALGDGTRLQVTADGAWTVTITPFSAAKELTGSAKGTGDMVLLYNGDAAALTATHDGSRNFVVYEATDQLFSMGLLVNEIGKYSGTVPLSAGPSIISVQADGAWTLTAE</sequence>
<comment type="subcellular location">
    <subcellularLocation>
        <location evidence="1">Membrane</location>
        <topology evidence="1">Multi-pass membrane protein</topology>
    </subcellularLocation>
</comment>
<reference evidence="9" key="1">
    <citation type="journal article" date="2019" name="Int. J. Syst. Evol. Microbiol.">
        <title>The Global Catalogue of Microorganisms (GCM) 10K type strain sequencing project: providing services to taxonomists for standard genome sequencing and annotation.</title>
        <authorList>
            <consortium name="The Broad Institute Genomics Platform"/>
            <consortium name="The Broad Institute Genome Sequencing Center for Infectious Disease"/>
            <person name="Wu L."/>
            <person name="Ma J."/>
        </authorList>
    </citation>
    <scope>NUCLEOTIDE SEQUENCE [LARGE SCALE GENOMIC DNA]</scope>
    <source>
        <strain evidence="9">JCM 16950</strain>
    </source>
</reference>
<comment type="caution">
    <text evidence="8">The sequence shown here is derived from an EMBL/GenBank/DDBJ whole genome shotgun (WGS) entry which is preliminary data.</text>
</comment>
<feature type="transmembrane region" description="Helical" evidence="6">
    <location>
        <begin position="22"/>
        <end position="41"/>
    </location>
</feature>
<evidence type="ECO:0000256" key="6">
    <source>
        <dbReference type="SAM" id="Phobius"/>
    </source>
</evidence>
<evidence type="ECO:0000256" key="1">
    <source>
        <dbReference type="ARBA" id="ARBA00004141"/>
    </source>
</evidence>
<organism evidence="8 9">
    <name type="scientific">Microbacterium kribbense</name>
    <dbReference type="NCBI Taxonomy" id="433645"/>
    <lineage>
        <taxon>Bacteria</taxon>
        <taxon>Bacillati</taxon>
        <taxon>Actinomycetota</taxon>
        <taxon>Actinomycetes</taxon>
        <taxon>Micrococcales</taxon>
        <taxon>Microbacteriaceae</taxon>
        <taxon>Microbacterium</taxon>
    </lineage>
</organism>
<accession>A0ABP7GYN4</accession>
<feature type="transmembrane region" description="Helical" evidence="6">
    <location>
        <begin position="53"/>
        <end position="75"/>
    </location>
</feature>
<feature type="compositionally biased region" description="Low complexity" evidence="5">
    <location>
        <begin position="132"/>
        <end position="155"/>
    </location>
</feature>
<keyword evidence="3 6" id="KW-1133">Transmembrane helix</keyword>
<feature type="transmembrane region" description="Helical" evidence="6">
    <location>
        <begin position="95"/>
        <end position="116"/>
    </location>
</feature>
<evidence type="ECO:0000313" key="9">
    <source>
        <dbReference type="Proteomes" id="UP001500540"/>
    </source>
</evidence>
<evidence type="ECO:0000313" key="8">
    <source>
        <dbReference type="EMBL" id="GAA3773818.1"/>
    </source>
</evidence>
<evidence type="ECO:0000256" key="4">
    <source>
        <dbReference type="ARBA" id="ARBA00023136"/>
    </source>
</evidence>
<keyword evidence="9" id="KW-1185">Reference proteome</keyword>
<dbReference type="Pfam" id="PF05154">
    <property type="entry name" value="TM2"/>
    <property type="match status" value="1"/>
</dbReference>
<dbReference type="PANTHER" id="PTHR21016:SF25">
    <property type="entry name" value="TM2 DOMAIN-CONTAINING PROTEIN DDB_G0277895-RELATED"/>
    <property type="match status" value="1"/>
</dbReference>
<feature type="domain" description="TM2" evidence="7">
    <location>
        <begin position="24"/>
        <end position="71"/>
    </location>
</feature>
<dbReference type="RefSeq" id="WP_344784525.1">
    <property type="nucleotide sequence ID" value="NZ_BAABAF010000009.1"/>
</dbReference>
<keyword evidence="2 6" id="KW-0812">Transmembrane</keyword>
<proteinExistence type="predicted"/>
<dbReference type="InterPro" id="IPR050932">
    <property type="entry name" value="TM2D1-3-like"/>
</dbReference>
<evidence type="ECO:0000259" key="7">
    <source>
        <dbReference type="Pfam" id="PF05154"/>
    </source>
</evidence>
<evidence type="ECO:0000256" key="3">
    <source>
        <dbReference type="ARBA" id="ARBA00022989"/>
    </source>
</evidence>
<feature type="region of interest" description="Disordered" evidence="5">
    <location>
        <begin position="132"/>
        <end position="160"/>
    </location>
</feature>
<gene>
    <name evidence="8" type="ORF">GCM10022240_27110</name>
</gene>
<dbReference type="InterPro" id="IPR007829">
    <property type="entry name" value="TM2"/>
</dbReference>
<keyword evidence="4 6" id="KW-0472">Membrane</keyword>